<evidence type="ECO:0000256" key="1">
    <source>
        <dbReference type="ARBA" id="ARBA00004167"/>
    </source>
</evidence>
<dbReference type="Pfam" id="PF16200">
    <property type="entry name" value="Band_7_C"/>
    <property type="match status" value="1"/>
</dbReference>
<dbReference type="Gene3D" id="3.30.479.30">
    <property type="entry name" value="Band 7 domain"/>
    <property type="match status" value="1"/>
</dbReference>
<evidence type="ECO:0000259" key="5">
    <source>
        <dbReference type="SMART" id="SM00244"/>
    </source>
</evidence>
<comment type="caution">
    <text evidence="6">The sequence shown here is derived from an EMBL/GenBank/DDBJ whole genome shotgun (WGS) entry which is preliminary data.</text>
</comment>
<dbReference type="SUPFAM" id="SSF117892">
    <property type="entry name" value="Band 7/SPFH domain"/>
    <property type="match status" value="1"/>
</dbReference>
<reference evidence="6" key="1">
    <citation type="submission" date="2022-06" db="EMBL/GenBank/DDBJ databases">
        <title>Gracilimonas sp. CAU 1638 isolated from sea sediment.</title>
        <authorList>
            <person name="Kim W."/>
        </authorList>
    </citation>
    <scope>NUCLEOTIDE SEQUENCE</scope>
    <source>
        <strain evidence="6">CAU 1638</strain>
    </source>
</reference>
<evidence type="ECO:0000313" key="7">
    <source>
        <dbReference type="Proteomes" id="UP001139125"/>
    </source>
</evidence>
<dbReference type="SMART" id="SM00244">
    <property type="entry name" value="PHB"/>
    <property type="match status" value="1"/>
</dbReference>
<dbReference type="Pfam" id="PF01145">
    <property type="entry name" value="Band_7"/>
    <property type="match status" value="1"/>
</dbReference>
<keyword evidence="4" id="KW-1133">Transmembrane helix</keyword>
<keyword evidence="4" id="KW-0812">Transmembrane</keyword>
<keyword evidence="7" id="KW-1185">Reference proteome</keyword>
<comment type="subcellular location">
    <subcellularLocation>
        <location evidence="1">Membrane</location>
        <topology evidence="1">Single-pass membrane protein</topology>
    </subcellularLocation>
</comment>
<proteinExistence type="inferred from homology"/>
<dbReference type="PRINTS" id="PR00721">
    <property type="entry name" value="STOMATIN"/>
</dbReference>
<dbReference type="PANTHER" id="PTHR43327:SF10">
    <property type="entry name" value="STOMATIN-LIKE PROTEIN 2, MITOCHONDRIAL"/>
    <property type="match status" value="1"/>
</dbReference>
<dbReference type="EMBL" id="JANDBC010000001">
    <property type="protein sequence ID" value="MCP9290337.1"/>
    <property type="molecule type" value="Genomic_DNA"/>
</dbReference>
<dbReference type="InterPro" id="IPR036013">
    <property type="entry name" value="Band_7/SPFH_dom_sf"/>
</dbReference>
<comment type="similarity">
    <text evidence="2">Belongs to the band 7/mec-2 family.</text>
</comment>
<gene>
    <name evidence="6" type="ORF">NM125_01940</name>
</gene>
<dbReference type="InterPro" id="IPR001972">
    <property type="entry name" value="Stomatin_HflK_fam"/>
</dbReference>
<evidence type="ECO:0000256" key="3">
    <source>
        <dbReference type="SAM" id="MobiDB-lite"/>
    </source>
</evidence>
<evidence type="ECO:0000313" key="6">
    <source>
        <dbReference type="EMBL" id="MCP9290337.1"/>
    </source>
</evidence>
<dbReference type="GO" id="GO:0098552">
    <property type="term" value="C:side of membrane"/>
    <property type="evidence" value="ECO:0007669"/>
    <property type="project" value="UniProtKB-ARBA"/>
</dbReference>
<feature type="transmembrane region" description="Helical" evidence="4">
    <location>
        <begin position="6"/>
        <end position="24"/>
    </location>
</feature>
<dbReference type="CDD" id="cd08829">
    <property type="entry name" value="SPFH_paraslipin"/>
    <property type="match status" value="1"/>
</dbReference>
<dbReference type="GO" id="GO:0005886">
    <property type="term" value="C:plasma membrane"/>
    <property type="evidence" value="ECO:0007669"/>
    <property type="project" value="UniProtKB-ARBA"/>
</dbReference>
<accession>A0A9X2RD57</accession>
<organism evidence="6 7">
    <name type="scientific">Gracilimonas sediminicola</name>
    <dbReference type="NCBI Taxonomy" id="2952158"/>
    <lineage>
        <taxon>Bacteria</taxon>
        <taxon>Pseudomonadati</taxon>
        <taxon>Balneolota</taxon>
        <taxon>Balneolia</taxon>
        <taxon>Balneolales</taxon>
        <taxon>Balneolaceae</taxon>
        <taxon>Gracilimonas</taxon>
    </lineage>
</organism>
<sequence length="318" mass="36231">MLWTTILVIIVLSYFVLTRLFQIVEMREEVIQERLGKYKKTLKPGFHFLIPFVDRPAYSQEMREQVLDVPSQTCITKDNIEVAVDGLVYLKVMNSHKASYGISDYQAAAVNLAQTTMRSEIGKMTLDDTFSEREKMNENIVREIDKAADPWGIKVMRYEIKNIRPSGEIVDTMERQMEAERAKRAEITNSEGHRQARIYESEGEQQSQVLISEAQRQRRINEAKGRAKEIELVANATAKGLRRVAEAIDKPGGELAVKTKLVEQYIKQFGNIIQNSNVSVLPTETANLKTFFEGVSTISDHTKNPSTKRTRTSNKGEQ</sequence>
<dbReference type="AlphaFoldDB" id="A0A9X2RD57"/>
<dbReference type="InterPro" id="IPR050710">
    <property type="entry name" value="Band7/mec-2_domain"/>
</dbReference>
<dbReference type="InterPro" id="IPR001107">
    <property type="entry name" value="Band_7"/>
</dbReference>
<dbReference type="PANTHER" id="PTHR43327">
    <property type="entry name" value="STOMATIN-LIKE PROTEIN 2, MITOCHONDRIAL"/>
    <property type="match status" value="1"/>
</dbReference>
<name>A0A9X2RD57_9BACT</name>
<evidence type="ECO:0000256" key="2">
    <source>
        <dbReference type="ARBA" id="ARBA00008164"/>
    </source>
</evidence>
<dbReference type="Proteomes" id="UP001139125">
    <property type="component" value="Unassembled WGS sequence"/>
</dbReference>
<dbReference type="RefSeq" id="WP_255132318.1">
    <property type="nucleotide sequence ID" value="NZ_JANDBC010000001.1"/>
</dbReference>
<feature type="domain" description="Band 7" evidence="5">
    <location>
        <begin position="19"/>
        <end position="177"/>
    </location>
</feature>
<keyword evidence="4" id="KW-0472">Membrane</keyword>
<protein>
    <submittedName>
        <fullName evidence="6">Paraslipin</fullName>
    </submittedName>
</protein>
<dbReference type="InterPro" id="IPR032435">
    <property type="entry name" value="STML2-like_C"/>
</dbReference>
<dbReference type="FunFam" id="3.30.479.30:FF:000004">
    <property type="entry name" value="Putative membrane protease family, stomatin"/>
    <property type="match status" value="1"/>
</dbReference>
<feature type="region of interest" description="Disordered" evidence="3">
    <location>
        <begin position="298"/>
        <end position="318"/>
    </location>
</feature>
<evidence type="ECO:0000256" key="4">
    <source>
        <dbReference type="SAM" id="Phobius"/>
    </source>
</evidence>